<evidence type="ECO:0000256" key="3">
    <source>
        <dbReference type="ARBA" id="ARBA00023163"/>
    </source>
</evidence>
<dbReference type="AlphaFoldDB" id="A0AAW1PV84"/>
<dbReference type="PANTHER" id="PTHR11380">
    <property type="entry name" value="TRANSCRIPTION INITIATION FACTOR TFIID/SUPT3-RELATED"/>
    <property type="match status" value="1"/>
</dbReference>
<name>A0AAW1PV84_9CHLO</name>
<evidence type="ECO:0000256" key="1">
    <source>
        <dbReference type="ARBA" id="ARBA00004123"/>
    </source>
</evidence>
<evidence type="ECO:0000313" key="8">
    <source>
        <dbReference type="EMBL" id="KAK9813534.1"/>
    </source>
</evidence>
<dbReference type="Gene3D" id="1.10.20.10">
    <property type="entry name" value="Histone, subunit A"/>
    <property type="match status" value="1"/>
</dbReference>
<comment type="caution">
    <text evidence="8">The sequence shown here is derived from an EMBL/GenBank/DDBJ whole genome shotgun (WGS) entry which is preliminary data.</text>
</comment>
<keyword evidence="3" id="KW-0804">Transcription</keyword>
<dbReference type="Pfam" id="PF02269">
    <property type="entry name" value="TFIID-18kDa"/>
    <property type="match status" value="1"/>
</dbReference>
<comment type="similarity">
    <text evidence="5">Belongs to the TAF13 family.</text>
</comment>
<dbReference type="GO" id="GO:0005634">
    <property type="term" value="C:nucleus"/>
    <property type="evidence" value="ECO:0007669"/>
    <property type="project" value="UniProtKB-SubCell"/>
</dbReference>
<dbReference type="PANTHER" id="PTHR11380:SF5">
    <property type="entry name" value="TRANSCRIPTION INITIATION FACTOR TFIID SUBUNIT 13"/>
    <property type="match status" value="1"/>
</dbReference>
<keyword evidence="4" id="KW-0539">Nucleus</keyword>
<protein>
    <recommendedName>
        <fullName evidence="6">Transcription initiation factor TFIID subunit 13</fullName>
    </recommendedName>
</protein>
<organism evidence="8 9">
    <name type="scientific">Symbiochloris irregularis</name>
    <dbReference type="NCBI Taxonomy" id="706552"/>
    <lineage>
        <taxon>Eukaryota</taxon>
        <taxon>Viridiplantae</taxon>
        <taxon>Chlorophyta</taxon>
        <taxon>core chlorophytes</taxon>
        <taxon>Trebouxiophyceae</taxon>
        <taxon>Trebouxiales</taxon>
        <taxon>Trebouxiaceae</taxon>
        <taxon>Symbiochloris</taxon>
    </lineage>
</organism>
<proteinExistence type="inferred from homology"/>
<feature type="region of interest" description="Disordered" evidence="7">
    <location>
        <begin position="1"/>
        <end position="53"/>
    </location>
</feature>
<gene>
    <name evidence="8" type="ORF">WJX73_005546</name>
</gene>
<evidence type="ECO:0000256" key="5">
    <source>
        <dbReference type="ARBA" id="ARBA00038392"/>
    </source>
</evidence>
<dbReference type="GO" id="GO:0006366">
    <property type="term" value="P:transcription by RNA polymerase II"/>
    <property type="evidence" value="ECO:0007669"/>
    <property type="project" value="InterPro"/>
</dbReference>
<dbReference type="EMBL" id="JALJOQ010000004">
    <property type="protein sequence ID" value="KAK9813534.1"/>
    <property type="molecule type" value="Genomic_DNA"/>
</dbReference>
<evidence type="ECO:0000256" key="6">
    <source>
        <dbReference type="ARBA" id="ARBA00040136"/>
    </source>
</evidence>
<dbReference type="InterPro" id="IPR003195">
    <property type="entry name" value="TFIID_TAF13"/>
</dbReference>
<dbReference type="SUPFAM" id="SSF47113">
    <property type="entry name" value="Histone-fold"/>
    <property type="match status" value="1"/>
</dbReference>
<keyword evidence="2" id="KW-0805">Transcription regulation</keyword>
<comment type="subcellular location">
    <subcellularLocation>
        <location evidence="1">Nucleus</location>
    </subcellularLocation>
</comment>
<dbReference type="GO" id="GO:0046982">
    <property type="term" value="F:protein heterodimerization activity"/>
    <property type="evidence" value="ECO:0007669"/>
    <property type="project" value="InterPro"/>
</dbReference>
<dbReference type="Proteomes" id="UP001465755">
    <property type="component" value="Unassembled WGS sequence"/>
</dbReference>
<evidence type="ECO:0000256" key="7">
    <source>
        <dbReference type="SAM" id="MobiDB-lite"/>
    </source>
</evidence>
<keyword evidence="9" id="KW-1185">Reference proteome</keyword>
<evidence type="ECO:0000256" key="4">
    <source>
        <dbReference type="ARBA" id="ARBA00023242"/>
    </source>
</evidence>
<evidence type="ECO:0000313" key="9">
    <source>
        <dbReference type="Proteomes" id="UP001465755"/>
    </source>
</evidence>
<sequence>MEGGKVAKAPASEAKRGGRGSRGGGRGKGKKAVTEGGVKKGPPPEHDRAPISTRGLFTRDLNLMMYGFGDAVESFPDTVDIVEDLVVDYVGTLVQAAVEGAKARDAKPTVADFLFLLRKDPGKYARAQQLLKLNEEIKQAKKAEGEGDILAAGD</sequence>
<reference evidence="8 9" key="1">
    <citation type="journal article" date="2024" name="Nat. Commun.">
        <title>Phylogenomics reveals the evolutionary origins of lichenization in chlorophyte algae.</title>
        <authorList>
            <person name="Puginier C."/>
            <person name="Libourel C."/>
            <person name="Otte J."/>
            <person name="Skaloud P."/>
            <person name="Haon M."/>
            <person name="Grisel S."/>
            <person name="Petersen M."/>
            <person name="Berrin J.G."/>
            <person name="Delaux P.M."/>
            <person name="Dal Grande F."/>
            <person name="Keller J."/>
        </authorList>
    </citation>
    <scope>NUCLEOTIDE SEQUENCE [LARGE SCALE GENOMIC DNA]</scope>
    <source>
        <strain evidence="8 9">SAG 2036</strain>
    </source>
</reference>
<evidence type="ECO:0000256" key="2">
    <source>
        <dbReference type="ARBA" id="ARBA00023015"/>
    </source>
</evidence>
<accession>A0AAW1PV84</accession>
<dbReference type="InterPro" id="IPR009072">
    <property type="entry name" value="Histone-fold"/>
</dbReference>
<dbReference type="CDD" id="cd07978">
    <property type="entry name" value="HFD_TAF13"/>
    <property type="match status" value="1"/>
</dbReference>